<evidence type="ECO:0000256" key="1">
    <source>
        <dbReference type="ARBA" id="ARBA00004273"/>
    </source>
</evidence>
<dbReference type="Gene3D" id="4.10.91.10">
    <property type="entry name" value="Cytochrome c oxidase, subunit VIIa"/>
    <property type="match status" value="1"/>
</dbReference>
<protein>
    <submittedName>
        <fullName evidence="6">Uncharacterized protein</fullName>
    </submittedName>
</protein>
<proteinExistence type="inferred from homology"/>
<dbReference type="Ensembl" id="ENSAZOT00000029137.1">
    <property type="protein sequence ID" value="ENSAZOP00000027177.1"/>
    <property type="gene ID" value="ENSAZOG00000017252.1"/>
</dbReference>
<evidence type="ECO:0000256" key="4">
    <source>
        <dbReference type="ARBA" id="ARBA00023128"/>
    </source>
</evidence>
<dbReference type="PROSITE" id="PS51257">
    <property type="entry name" value="PROKAR_LIPOPROTEIN"/>
    <property type="match status" value="1"/>
</dbReference>
<reference evidence="6" key="1">
    <citation type="submission" date="2025-08" db="UniProtKB">
        <authorList>
            <consortium name="Ensembl"/>
        </authorList>
    </citation>
    <scope>IDENTIFICATION</scope>
</reference>
<comment type="subcellular location">
    <subcellularLocation>
        <location evidence="1">Mitochondrion inner membrane</location>
    </subcellularLocation>
</comment>
<accession>A0A8B9ZZZ1</accession>
<dbReference type="AlphaFoldDB" id="A0A8B9ZZZ1"/>
<comment type="similarity">
    <text evidence="2">Belongs to the cytochrome c oxidase VIIa family.</text>
</comment>
<dbReference type="GO" id="GO:0045277">
    <property type="term" value="C:respiratory chain complex IV"/>
    <property type="evidence" value="ECO:0007669"/>
    <property type="project" value="InterPro"/>
</dbReference>
<evidence type="ECO:0000256" key="3">
    <source>
        <dbReference type="ARBA" id="ARBA00022792"/>
    </source>
</evidence>
<evidence type="ECO:0000313" key="6">
    <source>
        <dbReference type="Ensembl" id="ENSAZOP00000027177.1"/>
    </source>
</evidence>
<keyword evidence="5" id="KW-0472">Membrane</keyword>
<keyword evidence="3" id="KW-0999">Mitochondrion inner membrane</keyword>
<dbReference type="SUPFAM" id="SSF81419">
    <property type="entry name" value="Mitochondrial cytochrome c oxidase subunit VIIa"/>
    <property type="match status" value="1"/>
</dbReference>
<dbReference type="InterPro" id="IPR036539">
    <property type="entry name" value="Cyt_c_oxidase_su7a_sf"/>
</dbReference>
<name>A0A8B9ZZZ1_9AVES</name>
<dbReference type="Proteomes" id="UP000694549">
    <property type="component" value="Unplaced"/>
</dbReference>
<sequence>MSFIFRVGTKLQALVQGLGSTAASCSQTENRVPKKQKFLQEESGIPEHPEHGIMDALVYVMNRNRINFM</sequence>
<keyword evidence="7" id="KW-1185">Reference proteome</keyword>
<evidence type="ECO:0000313" key="7">
    <source>
        <dbReference type="Proteomes" id="UP000694549"/>
    </source>
</evidence>
<evidence type="ECO:0000256" key="5">
    <source>
        <dbReference type="ARBA" id="ARBA00023136"/>
    </source>
</evidence>
<dbReference type="GO" id="GO:0005743">
    <property type="term" value="C:mitochondrial inner membrane"/>
    <property type="evidence" value="ECO:0007669"/>
    <property type="project" value="UniProtKB-SubCell"/>
</dbReference>
<keyword evidence="4" id="KW-0496">Mitochondrion</keyword>
<reference evidence="6" key="2">
    <citation type="submission" date="2025-09" db="UniProtKB">
        <authorList>
            <consortium name="Ensembl"/>
        </authorList>
    </citation>
    <scope>IDENTIFICATION</scope>
</reference>
<evidence type="ECO:0000256" key="2">
    <source>
        <dbReference type="ARBA" id="ARBA00009331"/>
    </source>
</evidence>
<dbReference type="GO" id="GO:0006123">
    <property type="term" value="P:mitochondrial electron transport, cytochrome c to oxygen"/>
    <property type="evidence" value="ECO:0007669"/>
    <property type="project" value="InterPro"/>
</dbReference>
<organism evidence="6 7">
    <name type="scientific">Anas zonorhyncha</name>
    <name type="common">Eastern spot-billed duck</name>
    <dbReference type="NCBI Taxonomy" id="75864"/>
    <lineage>
        <taxon>Eukaryota</taxon>
        <taxon>Metazoa</taxon>
        <taxon>Chordata</taxon>
        <taxon>Craniata</taxon>
        <taxon>Vertebrata</taxon>
        <taxon>Euteleostomi</taxon>
        <taxon>Archelosauria</taxon>
        <taxon>Archosauria</taxon>
        <taxon>Dinosauria</taxon>
        <taxon>Saurischia</taxon>
        <taxon>Theropoda</taxon>
        <taxon>Coelurosauria</taxon>
        <taxon>Aves</taxon>
        <taxon>Neognathae</taxon>
        <taxon>Galloanserae</taxon>
        <taxon>Anseriformes</taxon>
        <taxon>Anatidae</taxon>
        <taxon>Anatinae</taxon>
        <taxon>Anas</taxon>
    </lineage>
</organism>